<evidence type="ECO:0000256" key="3">
    <source>
        <dbReference type="PIRSR" id="PIRSR000239-1"/>
    </source>
</evidence>
<dbReference type="GeneID" id="36511707"/>
<evidence type="ECO:0000259" key="4">
    <source>
        <dbReference type="PROSITE" id="PS51352"/>
    </source>
</evidence>
<dbReference type="AlphaFoldDB" id="A0A2R4X4B6"/>
<organism evidence="5 6">
    <name type="scientific">Halococcoides cellulosivorans</name>
    <dbReference type="NCBI Taxonomy" id="1679096"/>
    <lineage>
        <taxon>Archaea</taxon>
        <taxon>Methanobacteriati</taxon>
        <taxon>Methanobacteriota</taxon>
        <taxon>Stenosarchaea group</taxon>
        <taxon>Halobacteria</taxon>
        <taxon>Halobacteriales</taxon>
        <taxon>Haloarculaceae</taxon>
        <taxon>Halococcoides</taxon>
    </lineage>
</organism>
<dbReference type="GO" id="GO:0016491">
    <property type="term" value="F:oxidoreductase activity"/>
    <property type="evidence" value="ECO:0007669"/>
    <property type="project" value="UniProtKB-KW"/>
</dbReference>
<dbReference type="SUPFAM" id="SSF52833">
    <property type="entry name" value="Thioredoxin-like"/>
    <property type="match status" value="1"/>
</dbReference>
<dbReference type="PROSITE" id="PS51352">
    <property type="entry name" value="THIOREDOXIN_2"/>
    <property type="match status" value="1"/>
</dbReference>
<keyword evidence="2" id="KW-0676">Redox-active center</keyword>
<dbReference type="InterPro" id="IPR013766">
    <property type="entry name" value="Thioredoxin_domain"/>
</dbReference>
<dbReference type="EMBL" id="CP028858">
    <property type="protein sequence ID" value="AWB28627.1"/>
    <property type="molecule type" value="Genomic_DNA"/>
</dbReference>
<dbReference type="Pfam" id="PF00578">
    <property type="entry name" value="AhpC-TSA"/>
    <property type="match status" value="1"/>
</dbReference>
<proteinExistence type="predicted"/>
<evidence type="ECO:0000313" key="6">
    <source>
        <dbReference type="Proteomes" id="UP000244727"/>
    </source>
</evidence>
<dbReference type="Proteomes" id="UP000244727">
    <property type="component" value="Chromosome"/>
</dbReference>
<dbReference type="InterPro" id="IPR036249">
    <property type="entry name" value="Thioredoxin-like_sf"/>
</dbReference>
<gene>
    <name evidence="5" type="ORF">HARCEL1_04330</name>
</gene>
<dbReference type="Gene3D" id="3.40.30.10">
    <property type="entry name" value="Glutaredoxin"/>
    <property type="match status" value="1"/>
</dbReference>
<protein>
    <submittedName>
        <fullName evidence="5">Peroxiredoxin</fullName>
    </submittedName>
</protein>
<name>A0A2R4X4B6_9EURY</name>
<accession>A0A2R4X4B6</accession>
<evidence type="ECO:0000256" key="1">
    <source>
        <dbReference type="ARBA" id="ARBA00023002"/>
    </source>
</evidence>
<feature type="active site" description="Cysteine sulfenic acid (-SOH) intermediate; for peroxidase activity" evidence="3">
    <location>
        <position position="48"/>
    </location>
</feature>
<evidence type="ECO:0000256" key="2">
    <source>
        <dbReference type="ARBA" id="ARBA00023284"/>
    </source>
</evidence>
<dbReference type="GO" id="GO:0016209">
    <property type="term" value="F:antioxidant activity"/>
    <property type="evidence" value="ECO:0007669"/>
    <property type="project" value="InterPro"/>
</dbReference>
<evidence type="ECO:0000313" key="5">
    <source>
        <dbReference type="EMBL" id="AWB28627.1"/>
    </source>
</evidence>
<dbReference type="RefSeq" id="WP_108384075.1">
    <property type="nucleotide sequence ID" value="NZ_CP028858.1"/>
</dbReference>
<keyword evidence="6" id="KW-1185">Reference proteome</keyword>
<dbReference type="InterPro" id="IPR024706">
    <property type="entry name" value="Peroxiredoxin_AhpC-typ"/>
</dbReference>
<dbReference type="InterPro" id="IPR050455">
    <property type="entry name" value="Tpx_Peroxidase_subfamily"/>
</dbReference>
<reference evidence="5 6" key="1">
    <citation type="submission" date="2018-04" db="EMBL/GenBank/DDBJ databases">
        <title>Halococcoides cellulosivorans gen. nov., sp. nov., an extremely halophilic cellulose-utilizing haloarchaeon from hypersaline lakes.</title>
        <authorList>
            <person name="Sorokin D.Y."/>
            <person name="Toshchakov S.V."/>
            <person name="Samarov N.I."/>
            <person name="Korzhenkov A."/>
            <person name="Kublanov I.V."/>
        </authorList>
    </citation>
    <scope>NUCLEOTIDE SEQUENCE [LARGE SCALE GENOMIC DNA]</scope>
    <source>
        <strain evidence="5 6">HArcel1</strain>
    </source>
</reference>
<sequence length="164" mass="17561">MARTGDAAPDFSAPLANGDIESFMLSDRLADEAPIVLAFFPGAFTSVCSHELNELQARLDEFEDAGATLYGLSVDSPFALNAFREDLGVEFGLLSDNESEIVQDYDAAMDFDDLGVYNVAKRSVFVIDASGEITYDWVSDDPGVEPDYDEVVAAAEEAGAPAAE</sequence>
<keyword evidence="1" id="KW-0560">Oxidoreductase</keyword>
<dbReference type="PANTHER" id="PTHR43110:SF1">
    <property type="entry name" value="THIOL PEROXIDASE"/>
    <property type="match status" value="1"/>
</dbReference>
<feature type="domain" description="Thioredoxin" evidence="4">
    <location>
        <begin position="2"/>
        <end position="160"/>
    </location>
</feature>
<dbReference type="InterPro" id="IPR000866">
    <property type="entry name" value="AhpC/TSA"/>
</dbReference>
<dbReference type="KEGG" id="harc:HARCEL1_04330"/>
<dbReference type="PIRSF" id="PIRSF000239">
    <property type="entry name" value="AHPC"/>
    <property type="match status" value="1"/>
</dbReference>
<dbReference type="PANTHER" id="PTHR43110">
    <property type="entry name" value="THIOL PEROXIDASE"/>
    <property type="match status" value="1"/>
</dbReference>